<organism evidence="1 2">
    <name type="scientific">Meloidogyne enterolobii</name>
    <name type="common">Root-knot nematode worm</name>
    <name type="synonym">Meloidogyne mayaguensis</name>
    <dbReference type="NCBI Taxonomy" id="390850"/>
    <lineage>
        <taxon>Eukaryota</taxon>
        <taxon>Metazoa</taxon>
        <taxon>Ecdysozoa</taxon>
        <taxon>Nematoda</taxon>
        <taxon>Chromadorea</taxon>
        <taxon>Rhabditida</taxon>
        <taxon>Tylenchina</taxon>
        <taxon>Tylenchomorpha</taxon>
        <taxon>Tylenchoidea</taxon>
        <taxon>Meloidogynidae</taxon>
        <taxon>Meloidogyninae</taxon>
        <taxon>Meloidogyne</taxon>
    </lineage>
</organism>
<name>A0ACB1B6Q4_MELEN</name>
<dbReference type="Proteomes" id="UP001497535">
    <property type="component" value="Unassembled WGS sequence"/>
</dbReference>
<dbReference type="EMBL" id="CAVMJV010000175">
    <property type="protein sequence ID" value="CAK5120348.1"/>
    <property type="molecule type" value="Genomic_DNA"/>
</dbReference>
<evidence type="ECO:0000313" key="1">
    <source>
        <dbReference type="EMBL" id="CAK5120348.1"/>
    </source>
</evidence>
<evidence type="ECO:0000313" key="2">
    <source>
        <dbReference type="Proteomes" id="UP001497535"/>
    </source>
</evidence>
<protein>
    <submittedName>
        <fullName evidence="1">Uncharacterized protein</fullName>
    </submittedName>
</protein>
<comment type="caution">
    <text evidence="1">The sequence shown here is derived from an EMBL/GenBank/DDBJ whole genome shotgun (WGS) entry which is preliminary data.</text>
</comment>
<accession>A0ACB1B6Q4</accession>
<sequence length="352" mass="40001">MEKNTSSASTENEEVLVICIIVEYIFKFKQAINYVEENNPSLIIASRPIENNPRLYLDRLPKGARNLDESSSSNISAANPNFDTSSEEISQPLDLNLGSSSKPPLDKMKSLPTYEENMDSDLIFKNRSFREINKKKSLDVSELTGSPLLSEYSKKENVAEPTTEEIPKIGSKNKGNVEQTISKPLAHEIPTHEIKNNDKNKKHVNESSSSNSTVRNQIDRFENLFHRGLFVPFLNHFLLKAERNESSDESDQETNINANGWITRANNGNQLMTRETRPLVLPPRMHAEQILKRNGGSSSNGPNNGESVLSPKVYFNMYIRILDLNILSYSQREPTFLKRSSQMRIEFFGSWM</sequence>
<gene>
    <name evidence="1" type="ORF">MENTE1834_LOCUS46724</name>
</gene>
<proteinExistence type="predicted"/>
<reference evidence="1" key="1">
    <citation type="submission" date="2023-11" db="EMBL/GenBank/DDBJ databases">
        <authorList>
            <person name="Poullet M."/>
        </authorList>
    </citation>
    <scope>NUCLEOTIDE SEQUENCE</scope>
    <source>
        <strain evidence="1">E1834</strain>
    </source>
</reference>
<keyword evidence="2" id="KW-1185">Reference proteome</keyword>